<dbReference type="AlphaFoldDB" id="A0A9P1MZY5"/>
<evidence type="ECO:0000313" key="1">
    <source>
        <dbReference type="EMBL" id="CAI5446439.1"/>
    </source>
</evidence>
<dbReference type="Proteomes" id="UP001152747">
    <property type="component" value="Unassembled WGS sequence"/>
</dbReference>
<name>A0A9P1MZY5_9PELO</name>
<comment type="caution">
    <text evidence="1">The sequence shown here is derived from an EMBL/GenBank/DDBJ whole genome shotgun (WGS) entry which is preliminary data.</text>
</comment>
<reference evidence="1" key="1">
    <citation type="submission" date="2022-11" db="EMBL/GenBank/DDBJ databases">
        <authorList>
            <person name="Kikuchi T."/>
        </authorList>
    </citation>
    <scope>NUCLEOTIDE SEQUENCE</scope>
    <source>
        <strain evidence="1">PS1010</strain>
    </source>
</reference>
<protein>
    <submittedName>
        <fullName evidence="1">Uncharacterized protein</fullName>
    </submittedName>
</protein>
<sequence>MNILNWKNICRKIAKFGRNLRFQPADVFNVFQCRLLLPNFFNLPRHTVLHKGSMFRFEQPQPYPAAFVLHLLYNRRLVNLPSSVADESRMSSCHFSVIVTCNLLQYHHQLHHSGATNRRQGGGQLQNK</sequence>
<proteinExistence type="predicted"/>
<keyword evidence="2" id="KW-1185">Reference proteome</keyword>
<dbReference type="EMBL" id="CANHGI010000003">
    <property type="protein sequence ID" value="CAI5446439.1"/>
    <property type="molecule type" value="Genomic_DNA"/>
</dbReference>
<evidence type="ECO:0000313" key="2">
    <source>
        <dbReference type="Proteomes" id="UP001152747"/>
    </source>
</evidence>
<gene>
    <name evidence="1" type="ORF">CAMP_LOCUS9076</name>
</gene>
<organism evidence="1 2">
    <name type="scientific">Caenorhabditis angaria</name>
    <dbReference type="NCBI Taxonomy" id="860376"/>
    <lineage>
        <taxon>Eukaryota</taxon>
        <taxon>Metazoa</taxon>
        <taxon>Ecdysozoa</taxon>
        <taxon>Nematoda</taxon>
        <taxon>Chromadorea</taxon>
        <taxon>Rhabditida</taxon>
        <taxon>Rhabditina</taxon>
        <taxon>Rhabditomorpha</taxon>
        <taxon>Rhabditoidea</taxon>
        <taxon>Rhabditidae</taxon>
        <taxon>Peloderinae</taxon>
        <taxon>Caenorhabditis</taxon>
    </lineage>
</organism>
<accession>A0A9P1MZY5</accession>